<dbReference type="Pfam" id="PF18860">
    <property type="entry name" value="AbiJ_NTD3"/>
    <property type="match status" value="1"/>
</dbReference>
<proteinExistence type="predicted"/>
<reference evidence="2 3" key="1">
    <citation type="submission" date="2018-08" db="EMBL/GenBank/DDBJ databases">
        <title>Recombination of ecologically and evolutionarily significant loci maintains genetic cohesion in the Pseudomonas syringae species complex.</title>
        <authorList>
            <person name="Dillon M."/>
            <person name="Thakur S."/>
            <person name="Almeida R.N.D."/>
            <person name="Weir B.S."/>
            <person name="Guttman D.S."/>
        </authorList>
    </citation>
    <scope>NUCLEOTIDE SEQUENCE [LARGE SCALE GENOMIC DNA]</scope>
    <source>
        <strain evidence="2 3">ICMP 9829</strain>
    </source>
</reference>
<evidence type="ECO:0000313" key="2">
    <source>
        <dbReference type="EMBL" id="RMU11787.1"/>
    </source>
</evidence>
<feature type="domain" description="AbiJ-NTD3" evidence="1">
    <location>
        <begin position="99"/>
        <end position="263"/>
    </location>
</feature>
<dbReference type="RefSeq" id="WP_122284580.1">
    <property type="nucleotide sequence ID" value="NZ_RBRV01000115.1"/>
</dbReference>
<sequence>MPRTSSNLVALRECLGEILGEQKSHYTGTQIPGVLASIGLNDYLGAPSKRDHFRGAVYEASDEQLVFAAGAALAQLDLPVVHRDELQELYWDDGSRPAIPARYRRDLSRRLDQQELFHHGEGFLTTLASFWRIDERSLLADFSLAPGLRDHIERHCIVNDDWNATTLFEKVGAFKSTDARFVRFIEALASSSVRPDEAAQRTFMDAVDEVLKPYGVHFIATIGADAYLEGQLTYLGGNAKASPKNLIFASKAKPDLRFSNALDNDVEVVSNADKVLMYDRAIGPAGLLWRDLQSWFEDTQGLAAGEGKKALYQRLGNCLPKSSPPQILAFTSFYKAFDKARIPELPVLLPEVWFFWDPQAVSQRGKDALLRSRMDFLLLLPRGVRVVIEVDGDHHYATDDGRASPRRYSAMMSADRALRLAGYEVYRFGGHELSEPDAEEQLIAFYRALFKRYALLPTKDA</sequence>
<evidence type="ECO:0000313" key="3">
    <source>
        <dbReference type="Proteomes" id="UP000274212"/>
    </source>
</evidence>
<name>A0A3M5RT68_9PSED</name>
<evidence type="ECO:0000259" key="1">
    <source>
        <dbReference type="Pfam" id="PF18860"/>
    </source>
</evidence>
<dbReference type="InterPro" id="IPR041427">
    <property type="entry name" value="AbiJ-NTD3"/>
</dbReference>
<protein>
    <recommendedName>
        <fullName evidence="1">AbiJ-NTD3 domain-containing protein</fullName>
    </recommendedName>
</protein>
<dbReference type="EMBL" id="RBTT01000044">
    <property type="protein sequence ID" value="RMU11787.1"/>
    <property type="molecule type" value="Genomic_DNA"/>
</dbReference>
<organism evidence="2 3">
    <name type="scientific">Pseudomonas syringae pv. coriandricola</name>
    <dbReference type="NCBI Taxonomy" id="264453"/>
    <lineage>
        <taxon>Bacteria</taxon>
        <taxon>Pseudomonadati</taxon>
        <taxon>Pseudomonadota</taxon>
        <taxon>Gammaproteobacteria</taxon>
        <taxon>Pseudomonadales</taxon>
        <taxon>Pseudomonadaceae</taxon>
        <taxon>Pseudomonas</taxon>
    </lineage>
</organism>
<dbReference type="Proteomes" id="UP000274212">
    <property type="component" value="Unassembled WGS sequence"/>
</dbReference>
<dbReference type="AlphaFoldDB" id="A0A3M5RT68"/>
<gene>
    <name evidence="2" type="ORF">ALP36_102715</name>
</gene>
<accession>A0A3M5RT68</accession>
<comment type="caution">
    <text evidence="2">The sequence shown here is derived from an EMBL/GenBank/DDBJ whole genome shotgun (WGS) entry which is preliminary data.</text>
</comment>